<sequence length="96" mass="10649">MGGANRMRTSIKRKQPDQRTGRSDFDEYELEPHSYSCPIFNLSSSICPTSVIFLGTKSGIINYQDLMLVDSIRATEILAYENDLCSELGVTPLGKG</sequence>
<dbReference type="EMBL" id="NQVE01000055">
    <property type="protein sequence ID" value="RAL50834.1"/>
    <property type="molecule type" value="Genomic_DNA"/>
</dbReference>
<evidence type="ECO:0000313" key="2">
    <source>
        <dbReference type="EMBL" id="RAL50834.1"/>
    </source>
</evidence>
<dbReference type="AlphaFoldDB" id="A0A328DYM1"/>
<feature type="compositionally biased region" description="Basic and acidic residues" evidence="1">
    <location>
        <begin position="14"/>
        <end position="25"/>
    </location>
</feature>
<evidence type="ECO:0000313" key="3">
    <source>
        <dbReference type="Proteomes" id="UP000249390"/>
    </source>
</evidence>
<reference evidence="2 3" key="1">
    <citation type="submission" date="2018-06" db="EMBL/GenBank/DDBJ databases">
        <title>The Genome of Cuscuta australis (Dodder) Provides Insight into the Evolution of Plant Parasitism.</title>
        <authorList>
            <person name="Liu H."/>
        </authorList>
    </citation>
    <scope>NUCLEOTIDE SEQUENCE [LARGE SCALE GENOMIC DNA]</scope>
    <source>
        <strain evidence="3">cv. Yunnan</strain>
        <tissue evidence="2">Vines</tissue>
    </source>
</reference>
<evidence type="ECO:0000256" key="1">
    <source>
        <dbReference type="SAM" id="MobiDB-lite"/>
    </source>
</evidence>
<name>A0A328DYM1_9ASTE</name>
<proteinExistence type="predicted"/>
<organism evidence="2 3">
    <name type="scientific">Cuscuta australis</name>
    <dbReference type="NCBI Taxonomy" id="267555"/>
    <lineage>
        <taxon>Eukaryota</taxon>
        <taxon>Viridiplantae</taxon>
        <taxon>Streptophyta</taxon>
        <taxon>Embryophyta</taxon>
        <taxon>Tracheophyta</taxon>
        <taxon>Spermatophyta</taxon>
        <taxon>Magnoliopsida</taxon>
        <taxon>eudicotyledons</taxon>
        <taxon>Gunneridae</taxon>
        <taxon>Pentapetalae</taxon>
        <taxon>asterids</taxon>
        <taxon>lamiids</taxon>
        <taxon>Solanales</taxon>
        <taxon>Convolvulaceae</taxon>
        <taxon>Cuscuteae</taxon>
        <taxon>Cuscuta</taxon>
        <taxon>Cuscuta subgen. Grammica</taxon>
        <taxon>Cuscuta sect. Cleistogrammica</taxon>
    </lineage>
</organism>
<keyword evidence="3" id="KW-1185">Reference proteome</keyword>
<gene>
    <name evidence="2" type="ORF">DM860_015981</name>
</gene>
<protein>
    <submittedName>
        <fullName evidence="2">Uncharacterized protein</fullName>
    </submittedName>
</protein>
<dbReference type="Proteomes" id="UP000249390">
    <property type="component" value="Unassembled WGS sequence"/>
</dbReference>
<comment type="caution">
    <text evidence="2">The sequence shown here is derived from an EMBL/GenBank/DDBJ whole genome shotgun (WGS) entry which is preliminary data.</text>
</comment>
<feature type="region of interest" description="Disordered" evidence="1">
    <location>
        <begin position="1"/>
        <end position="25"/>
    </location>
</feature>
<accession>A0A328DYM1</accession>